<dbReference type="Gene3D" id="3.60.15.10">
    <property type="entry name" value="Ribonuclease Z/Hydroxyacylglutathione hydrolase-like"/>
    <property type="match status" value="1"/>
</dbReference>
<accession>A0ABN4XHH2</accession>
<keyword evidence="2" id="KW-1003">Cell membrane</keyword>
<dbReference type="Pfam" id="PF00753">
    <property type="entry name" value="Lactamase_B"/>
    <property type="match status" value="1"/>
</dbReference>
<dbReference type="NCBIfam" id="TIGR00360">
    <property type="entry name" value="ComEC_N-term"/>
    <property type="match status" value="1"/>
</dbReference>
<organism evidence="8 9">
    <name type="scientific">Planococcus faecalis</name>
    <dbReference type="NCBI Taxonomy" id="1598147"/>
    <lineage>
        <taxon>Bacteria</taxon>
        <taxon>Bacillati</taxon>
        <taxon>Bacillota</taxon>
        <taxon>Bacilli</taxon>
        <taxon>Bacillales</taxon>
        <taxon>Caryophanaceae</taxon>
        <taxon>Planococcus</taxon>
    </lineage>
</organism>
<feature type="transmembrane region" description="Helical" evidence="6">
    <location>
        <begin position="452"/>
        <end position="470"/>
    </location>
</feature>
<evidence type="ECO:0000256" key="6">
    <source>
        <dbReference type="SAM" id="Phobius"/>
    </source>
</evidence>
<dbReference type="SMART" id="SM00849">
    <property type="entry name" value="Lactamase_B"/>
    <property type="match status" value="1"/>
</dbReference>
<keyword evidence="3 6" id="KW-0812">Transmembrane</keyword>
<protein>
    <submittedName>
        <fullName evidence="8">DNA internalization-related competence protein ComEC/Rec2</fullName>
    </submittedName>
</protein>
<name>A0ABN4XHH2_9BACL</name>
<keyword evidence="4 6" id="KW-1133">Transmembrane helix</keyword>
<dbReference type="InterPro" id="IPR052159">
    <property type="entry name" value="Competence_DNA_uptake"/>
</dbReference>
<dbReference type="Pfam" id="PF03772">
    <property type="entry name" value="Competence"/>
    <property type="match status" value="1"/>
</dbReference>
<dbReference type="InterPro" id="IPR035681">
    <property type="entry name" value="ComA-like_MBL"/>
</dbReference>
<evidence type="ECO:0000256" key="1">
    <source>
        <dbReference type="ARBA" id="ARBA00004651"/>
    </source>
</evidence>
<gene>
    <name evidence="8" type="ORF">AJGP001_07530</name>
</gene>
<dbReference type="CDD" id="cd07731">
    <property type="entry name" value="ComA-like_MBL-fold"/>
    <property type="match status" value="1"/>
</dbReference>
<evidence type="ECO:0000256" key="2">
    <source>
        <dbReference type="ARBA" id="ARBA00022475"/>
    </source>
</evidence>
<feature type="transmembrane region" description="Helical" evidence="6">
    <location>
        <begin position="235"/>
        <end position="257"/>
    </location>
</feature>
<dbReference type="InterPro" id="IPR036866">
    <property type="entry name" value="RibonucZ/Hydroxyglut_hydro"/>
</dbReference>
<dbReference type="InterPro" id="IPR001279">
    <property type="entry name" value="Metallo-B-lactamas"/>
</dbReference>
<dbReference type="PANTHER" id="PTHR30619:SF7">
    <property type="entry name" value="BETA-LACTAMASE DOMAIN PROTEIN"/>
    <property type="match status" value="1"/>
</dbReference>
<dbReference type="InterPro" id="IPR004477">
    <property type="entry name" value="ComEC_N"/>
</dbReference>
<feature type="transmembrane region" description="Helical" evidence="6">
    <location>
        <begin position="49"/>
        <end position="66"/>
    </location>
</feature>
<keyword evidence="9" id="KW-1185">Reference proteome</keyword>
<comment type="subcellular location">
    <subcellularLocation>
        <location evidence="1">Cell membrane</location>
        <topology evidence="1">Multi-pass membrane protein</topology>
    </subcellularLocation>
</comment>
<evidence type="ECO:0000259" key="7">
    <source>
        <dbReference type="SMART" id="SM00849"/>
    </source>
</evidence>
<feature type="transmembrane region" description="Helical" evidence="6">
    <location>
        <begin position="263"/>
        <end position="289"/>
    </location>
</feature>
<dbReference type="NCBIfam" id="TIGR00361">
    <property type="entry name" value="ComEC_Rec2"/>
    <property type="match status" value="1"/>
</dbReference>
<evidence type="ECO:0000256" key="5">
    <source>
        <dbReference type="ARBA" id="ARBA00023136"/>
    </source>
</evidence>
<evidence type="ECO:0000256" key="3">
    <source>
        <dbReference type="ARBA" id="ARBA00022692"/>
    </source>
</evidence>
<evidence type="ECO:0000313" key="9">
    <source>
        <dbReference type="Proteomes" id="UP000189661"/>
    </source>
</evidence>
<keyword evidence="5 6" id="KW-0472">Membrane</keyword>
<dbReference type="SUPFAM" id="SSF56281">
    <property type="entry name" value="Metallo-hydrolase/oxidoreductase"/>
    <property type="match status" value="1"/>
</dbReference>
<proteinExistence type="predicted"/>
<dbReference type="EMBL" id="CP019401">
    <property type="protein sequence ID" value="AQU79121.1"/>
    <property type="molecule type" value="Genomic_DNA"/>
</dbReference>
<dbReference type="InterPro" id="IPR004797">
    <property type="entry name" value="Competence_ComEC/Rec2"/>
</dbReference>
<feature type="transmembrane region" description="Helical" evidence="6">
    <location>
        <begin position="476"/>
        <end position="495"/>
    </location>
</feature>
<reference evidence="8 9" key="1">
    <citation type="submission" date="2017-01" db="EMBL/GenBank/DDBJ databases">
        <title>Planococcus faecalis genome complete sequence.</title>
        <authorList>
            <person name="Lee P.C."/>
        </authorList>
    </citation>
    <scope>NUCLEOTIDE SEQUENCE [LARGE SCALE GENOMIC DNA]</scope>
    <source>
        <strain evidence="8 9">AJ003</strain>
    </source>
</reference>
<feature type="transmembrane region" description="Helical" evidence="6">
    <location>
        <begin position="301"/>
        <end position="321"/>
    </location>
</feature>
<feature type="domain" description="Metallo-beta-lactamase" evidence="7">
    <location>
        <begin position="508"/>
        <end position="718"/>
    </location>
</feature>
<dbReference type="PANTHER" id="PTHR30619">
    <property type="entry name" value="DNA INTERNALIZATION/COMPETENCE PROTEIN COMEC/REC2"/>
    <property type="match status" value="1"/>
</dbReference>
<evidence type="ECO:0000256" key="4">
    <source>
        <dbReference type="ARBA" id="ARBA00022989"/>
    </source>
</evidence>
<feature type="transmembrane region" description="Helical" evidence="6">
    <location>
        <begin position="12"/>
        <end position="43"/>
    </location>
</feature>
<sequence length="764" mass="85363">MRRNRSVTTTPFLYLAAATILATYAAHETAVQLVFMALLFSWMCWKKEGRVLIVAVFLFTCAVYLVQDFRSQQLVSKLQPYSGTLIFHTGAVIDGDSLRGFAVLEDRTVVYARYRLSSAEQKLQLESLVDDSIFQVNGIFEQPSSPSHRYSFDMSKYLRHNGANSLLVIQSIDGVTENDTWKNRLLSRREALKHHIREHFPESLVAEAEALLIGERENMDPEDQRVYQTLGISHLFAISGLHVGIASGLLYGILVRLHVRKEMALVILLVVLPLYAVLAGGAPSVWRAVSMVCAVLVGKLFGFRLPIASIMLTSVVIFILWNPYVLYKIGFQLSYGATFGIIYSLKFLSEIRSAIKTGFVLTFISQVTLYPLLLFHFYELSLSAFVVNSLFVPLFTLLVLPANFLLLFLTFLSQPVADVVFNGYEPLRGLIDQFMNRLAALPYQLWNPGKPTLFIVFLLAASVYLFYCVAERKFQFSQLLILVVPALLFTAVPYVDPRLKVTFLDIGQGDSAVIELPFRQAVYLVDSGGLLRFDTEAFKEKKRPYEIGRQVVAPYLKGNGISSIDVFVLSHPDADHAEGADEIFELFPVKELHLTPGSATNALMLQLAPYTKQTNIVFPGAGSNWGVADTQFSYFSPTDATYEGNNDSLVLFMKTGDYRVLFTGDLEAAGEKALVETYSSELADLTVLKVGHHGSKTSSSEEFLTLLNPAVSIFSTGVDNRYGHPSPEVVDRFDELELDTLNTAENGTIRLLYNKGELKLETMR</sequence>
<dbReference type="Proteomes" id="UP000189661">
    <property type="component" value="Chromosome"/>
</dbReference>
<evidence type="ECO:0000313" key="8">
    <source>
        <dbReference type="EMBL" id="AQU79121.1"/>
    </source>
</evidence>
<feature type="transmembrane region" description="Helical" evidence="6">
    <location>
        <begin position="390"/>
        <end position="412"/>
    </location>
</feature>
<feature type="transmembrane region" description="Helical" evidence="6">
    <location>
        <begin position="357"/>
        <end position="378"/>
    </location>
</feature>